<name>A0ABU6FG19_9ACTN</name>
<feature type="region of interest" description="Disordered" evidence="1">
    <location>
        <begin position="164"/>
        <end position="196"/>
    </location>
</feature>
<evidence type="ECO:0000313" key="3">
    <source>
        <dbReference type="Proteomes" id="UP001354931"/>
    </source>
</evidence>
<proteinExistence type="predicted"/>
<keyword evidence="3" id="KW-1185">Reference proteome</keyword>
<evidence type="ECO:0000256" key="1">
    <source>
        <dbReference type="SAM" id="MobiDB-lite"/>
    </source>
</evidence>
<evidence type="ECO:0000313" key="2">
    <source>
        <dbReference type="EMBL" id="MEB8342587.1"/>
    </source>
</evidence>
<feature type="region of interest" description="Disordered" evidence="1">
    <location>
        <begin position="73"/>
        <end position="144"/>
    </location>
</feature>
<sequence>MTDNPTSTGAAKKRVRRDAQLQREAAGTLPPEGAPYFDELRRTAALIEASSLGASALLEDDVRTVLRHRQHLEDQERSMTRLLEDLAEDPDSAQSDSRNKPPEAAGNKSVVAGTPQALPRPVQNGRTPFGALAEPGPADASEVRRLQQRIQELESELARIQAENDALTAAASHESLLEDMDTSSGEREPISHGSNR</sequence>
<feature type="compositionally biased region" description="Basic and acidic residues" evidence="1">
    <location>
        <begin position="73"/>
        <end position="84"/>
    </location>
</feature>
<comment type="caution">
    <text evidence="2">The sequence shown here is derived from an EMBL/GenBank/DDBJ whole genome shotgun (WGS) entry which is preliminary data.</text>
</comment>
<gene>
    <name evidence="2" type="ORF">OKJ99_34340</name>
</gene>
<organism evidence="2 3">
    <name type="scientific">Streptomyces endophyticus</name>
    <dbReference type="NCBI Taxonomy" id="714166"/>
    <lineage>
        <taxon>Bacteria</taxon>
        <taxon>Bacillati</taxon>
        <taxon>Actinomycetota</taxon>
        <taxon>Actinomycetes</taxon>
        <taxon>Kitasatosporales</taxon>
        <taxon>Streptomycetaceae</taxon>
        <taxon>Streptomyces</taxon>
    </lineage>
</organism>
<protein>
    <submittedName>
        <fullName evidence="2">Uncharacterized protein</fullName>
    </submittedName>
</protein>
<accession>A0ABU6FG19</accession>
<reference evidence="2 3" key="1">
    <citation type="submission" date="2022-10" db="EMBL/GenBank/DDBJ databases">
        <authorList>
            <person name="Xie J."/>
            <person name="Shen N."/>
        </authorList>
    </citation>
    <scope>NUCLEOTIDE SEQUENCE [LARGE SCALE GENOMIC DNA]</scope>
    <source>
        <strain evidence="2 3">YIM65594</strain>
    </source>
</reference>
<dbReference type="Proteomes" id="UP001354931">
    <property type="component" value="Unassembled WGS sequence"/>
</dbReference>
<dbReference type="EMBL" id="JAOZYC010000166">
    <property type="protein sequence ID" value="MEB8342587.1"/>
    <property type="molecule type" value="Genomic_DNA"/>
</dbReference>
<feature type="region of interest" description="Disordered" evidence="1">
    <location>
        <begin position="1"/>
        <end position="35"/>
    </location>
</feature>